<dbReference type="InterPro" id="IPR025484">
    <property type="entry name" value="DUF4376"/>
</dbReference>
<evidence type="ECO:0000259" key="2">
    <source>
        <dbReference type="Pfam" id="PF14301"/>
    </source>
</evidence>
<evidence type="ECO:0000259" key="1">
    <source>
        <dbReference type="Pfam" id="PF09636"/>
    </source>
</evidence>
<dbReference type="InterPro" id="IPR019094">
    <property type="entry name" value="Phage_SP-beta_YorD"/>
</dbReference>
<dbReference type="KEGG" id="asal:CFBP5507_26130"/>
<reference evidence="3" key="1">
    <citation type="submission" date="2022-10" db="EMBL/GenBank/DDBJ databases">
        <title>Complete genome sequence of Agrobacterium salinitolerans CFBP5507.</title>
        <authorList>
            <person name="Tchabashvili S."/>
            <person name="Yen H.-C."/>
            <person name="Haryono M."/>
            <person name="Lin Y.-C."/>
            <person name="Lai E.-M."/>
            <person name="Kuo C.-H."/>
        </authorList>
    </citation>
    <scope>NUCLEOTIDE SEQUENCE</scope>
    <source>
        <strain evidence="3">CFBP5507</strain>
        <plasmid evidence="3">pAtCFBP5507b</plasmid>
    </source>
</reference>
<accession>A0A4Z1QTT5</accession>
<dbReference type="RefSeq" id="WP_137409492.1">
    <property type="nucleotide sequence ID" value="NZ_CP109971.1"/>
</dbReference>
<dbReference type="EMBL" id="CP109971">
    <property type="protein sequence ID" value="UYZ11190.1"/>
    <property type="molecule type" value="Genomic_DNA"/>
</dbReference>
<dbReference type="OrthoDB" id="7870359at2"/>
<keyword evidence="3" id="KW-0614">Plasmid</keyword>
<evidence type="ECO:0000313" key="3">
    <source>
        <dbReference type="EMBL" id="UYZ11190.1"/>
    </source>
</evidence>
<proteinExistence type="predicted"/>
<protein>
    <submittedName>
        <fullName evidence="3">DUF4376 domain-containing protein</fullName>
    </submittedName>
</protein>
<dbReference type="Pfam" id="PF14301">
    <property type="entry name" value="DUF4376"/>
    <property type="match status" value="1"/>
</dbReference>
<evidence type="ECO:0000313" key="4">
    <source>
        <dbReference type="Proteomes" id="UP000298735"/>
    </source>
</evidence>
<sequence length="200" mass="22148">MLSHDELTLCIKQQHPNAKHMVDFFVAMPVDASTGQQAGQAFIAEWNLDAARPTPEEIDGYETVYSDALATFRQPSPYAVDVERDRRIDAGFVFDGVHYQSRPEDRENIAGAKAAATDAITIYGAQPGNLAWQRLLDPNAPPEFRWIAADNSTHGMDAQTAMRFGYAALNHKQAHIFAARALKDMSPIPADFATNPAYWP</sequence>
<organism evidence="3 4">
    <name type="scientific">Agrobacterium salinitolerans</name>
    <dbReference type="NCBI Taxonomy" id="1183413"/>
    <lineage>
        <taxon>Bacteria</taxon>
        <taxon>Pseudomonadati</taxon>
        <taxon>Pseudomonadota</taxon>
        <taxon>Alphaproteobacteria</taxon>
        <taxon>Hyphomicrobiales</taxon>
        <taxon>Rhizobiaceae</taxon>
        <taxon>Rhizobium/Agrobacterium group</taxon>
        <taxon>Agrobacterium</taxon>
    </lineage>
</organism>
<feature type="domain" description="Bacteriophage SP-beta YorD" evidence="1">
    <location>
        <begin position="8"/>
        <end position="67"/>
    </location>
</feature>
<geneLocation type="plasmid" evidence="3 4">
    <name>pAtCFBP5507b</name>
</geneLocation>
<dbReference type="Pfam" id="PF09636">
    <property type="entry name" value="XkdW"/>
    <property type="match status" value="1"/>
</dbReference>
<name>A0A4Z1QTT5_9HYPH</name>
<dbReference type="Gene3D" id="3.30.56.60">
    <property type="entry name" value="XkdW-like"/>
    <property type="match status" value="1"/>
</dbReference>
<feature type="domain" description="DUF4376" evidence="2">
    <location>
        <begin position="79"/>
        <end position="185"/>
    </location>
</feature>
<dbReference type="AlphaFoldDB" id="A0A4Z1QTT5"/>
<dbReference type="InterPro" id="IPR035950">
    <property type="entry name" value="XkdW-like_sf"/>
</dbReference>
<gene>
    <name evidence="3" type="ORF">CFBP5507_26130</name>
</gene>
<dbReference type="Proteomes" id="UP000298735">
    <property type="component" value="Plasmid pAtCFBP5507b"/>
</dbReference>
<dbReference type="SUPFAM" id="SSF159865">
    <property type="entry name" value="XkdW-like"/>
    <property type="match status" value="1"/>
</dbReference>